<keyword evidence="8 11" id="KW-0460">Magnesium</keyword>
<evidence type="ECO:0000256" key="7">
    <source>
        <dbReference type="ARBA" id="ARBA00022840"/>
    </source>
</evidence>
<evidence type="ECO:0000256" key="11">
    <source>
        <dbReference type="HAMAP-Rule" id="MF_00583"/>
    </source>
</evidence>
<feature type="binding site" evidence="11">
    <location>
        <position position="167"/>
    </location>
    <ligand>
        <name>Mg(2+)</name>
        <dbReference type="ChEBI" id="CHEBI:18420"/>
        <label>2</label>
    </ligand>
</feature>
<keyword evidence="5 11" id="KW-0547">Nucleotide-binding</keyword>
<dbReference type="InterPro" id="IPR005946">
    <property type="entry name" value="Rib-P_diPkinase"/>
</dbReference>
<reference evidence="15" key="1">
    <citation type="submission" date="2015-10" db="EMBL/GenBank/DDBJ databases">
        <authorList>
            <person name="Lehtovirta-Morley L.E."/>
            <person name="Vieille C."/>
        </authorList>
    </citation>
    <scope>NUCLEOTIDE SEQUENCE [LARGE SCALE GENOMIC DNA]</scope>
</reference>
<dbReference type="GO" id="GO:0006015">
    <property type="term" value="P:5-phosphoribose 1-diphosphate biosynthetic process"/>
    <property type="evidence" value="ECO:0007669"/>
    <property type="project" value="UniProtKB-UniRule"/>
</dbReference>
<evidence type="ECO:0000256" key="4">
    <source>
        <dbReference type="ARBA" id="ARBA00022727"/>
    </source>
</evidence>
<dbReference type="FunFam" id="3.40.50.2020:FF:000074">
    <property type="entry name" value="Ribose-phosphate pyrophosphokinase"/>
    <property type="match status" value="1"/>
</dbReference>
<name>A0A128A0B5_9ARCH</name>
<dbReference type="CDD" id="cd06223">
    <property type="entry name" value="PRTases_typeI"/>
    <property type="match status" value="1"/>
</dbReference>
<dbReference type="HAMAP" id="MF_00583_A">
    <property type="entry name" value="RibP_PPkinase_A"/>
    <property type="match status" value="1"/>
</dbReference>
<comment type="function">
    <text evidence="11">Involved in the biosynthesis of the central metabolite phospho-alpha-D-ribosyl-1-pyrophosphate (PRPP) via the transfer of pyrophosphoryl group from ATP to 1-hydroxyl of ribose-5-phosphate (Rib-5-P).</text>
</comment>
<dbReference type="EC" id="2.7.6.1" evidence="11"/>
<dbReference type="PANTHER" id="PTHR10210:SF32">
    <property type="entry name" value="RIBOSE-PHOSPHATE PYROPHOSPHOKINASE 2"/>
    <property type="match status" value="1"/>
</dbReference>
<evidence type="ECO:0000256" key="9">
    <source>
        <dbReference type="ARBA" id="ARBA00049535"/>
    </source>
</evidence>
<dbReference type="GO" id="GO:0006164">
    <property type="term" value="P:purine nucleotide biosynthetic process"/>
    <property type="evidence" value="ECO:0007669"/>
    <property type="project" value="TreeGrafter"/>
</dbReference>
<sequence>MTDFTVIGGPSSEQLAKKIASKLKSKFIGCELRVFPDGESKITLKGKPDGKILVIQSIYPPVDSNLLRCLAITSQARTFSSQVYVIIPYMGYARQDRQFLPGEIITMKHVAKMFKAAGATKVIVVDIHSITALDHFQISAKNISAVEELAKHFKKMSLHDPLVVSPDKGGMERAKNFAKFLGVDYTALEKQRDRKTGNVTIKSKGLDGVKGRDIILVDDMISTGGSIVKAAEFLKKQKSGKVYACCTHALLIGDAEKNIIKAGVTKIISANTIPGKTSVVDVSPIIAKAIT</sequence>
<dbReference type="GO" id="GO:0005737">
    <property type="term" value="C:cytoplasm"/>
    <property type="evidence" value="ECO:0007669"/>
    <property type="project" value="UniProtKB-SubCell"/>
</dbReference>
<comment type="pathway">
    <text evidence="11">Metabolic intermediate biosynthesis; 5-phospho-alpha-D-ribose 1-diphosphate biosynthesis; 5-phospho-alpha-D-ribose 1-diphosphate from D-ribose 5-phosphate (route I): step 1/1.</text>
</comment>
<keyword evidence="1 11" id="KW-0963">Cytoplasm</keyword>
<keyword evidence="6 11" id="KW-0418">Kinase</keyword>
<dbReference type="UniPathway" id="UPA00087">
    <property type="reaction ID" value="UER00172"/>
</dbReference>
<dbReference type="SMART" id="SM01400">
    <property type="entry name" value="Pribosyltran_N"/>
    <property type="match status" value="1"/>
</dbReference>
<feature type="binding site" evidence="11">
    <location>
        <position position="218"/>
    </location>
    <ligand>
        <name>D-ribose 5-phosphate</name>
        <dbReference type="ChEBI" id="CHEBI:78346"/>
    </ligand>
</feature>
<evidence type="ECO:0000256" key="1">
    <source>
        <dbReference type="ARBA" id="ARBA00022490"/>
    </source>
</evidence>
<dbReference type="PANTHER" id="PTHR10210">
    <property type="entry name" value="RIBOSE-PHOSPHATE DIPHOSPHOKINASE FAMILY MEMBER"/>
    <property type="match status" value="1"/>
</dbReference>
<dbReference type="AlphaFoldDB" id="A0A128A0B5"/>
<evidence type="ECO:0000256" key="8">
    <source>
        <dbReference type="ARBA" id="ARBA00022842"/>
    </source>
</evidence>
<evidence type="ECO:0000313" key="14">
    <source>
        <dbReference type="EMBL" id="CUR50796.1"/>
    </source>
</evidence>
<evidence type="ECO:0000256" key="10">
    <source>
        <dbReference type="ARBA" id="ARBA00061433"/>
    </source>
</evidence>
<dbReference type="Gene3D" id="3.40.50.2020">
    <property type="match status" value="2"/>
</dbReference>
<evidence type="ECO:0000259" key="13">
    <source>
        <dbReference type="Pfam" id="PF13793"/>
    </source>
</evidence>
<dbReference type="InterPro" id="IPR029057">
    <property type="entry name" value="PRTase-like"/>
</dbReference>
<protein>
    <recommendedName>
        <fullName evidence="11">Ribose-phosphate pyrophosphokinase</fullName>
        <shortName evidence="11">RPPK</shortName>
        <ecNumber evidence="11">2.7.6.1</ecNumber>
    </recommendedName>
    <alternativeName>
        <fullName evidence="11">5-phospho-D-ribosyl alpha-1-diphosphate synthase</fullName>
    </alternativeName>
    <alternativeName>
        <fullName evidence="11">Phosphoribosyl diphosphate synthase</fullName>
    </alternativeName>
    <alternativeName>
        <fullName evidence="11">Phosphoribosyl pyrophosphate synthase</fullName>
        <shortName evidence="11">P-Rib-PP synthase</shortName>
        <shortName evidence="11">PRPP synthase</shortName>
        <shortName evidence="11">PRPPase</shortName>
    </alternativeName>
</protein>
<feature type="active site" evidence="11">
    <location>
        <position position="190"/>
    </location>
</feature>
<dbReference type="InterPro" id="IPR037514">
    <property type="entry name" value="Rib-P_diPkinase_arc"/>
</dbReference>
<feature type="domain" description="Ribose-phosphate pyrophosphokinase N-terminal" evidence="13">
    <location>
        <begin position="6"/>
        <end position="118"/>
    </location>
</feature>
<dbReference type="KEGG" id="ndv:NDEV_0031"/>
<organism evidence="14 15">
    <name type="scientific">Nitrosotalea devaniterrae</name>
    <dbReference type="NCBI Taxonomy" id="1078905"/>
    <lineage>
        <taxon>Archaea</taxon>
        <taxon>Nitrososphaerota</taxon>
        <taxon>Nitrososphaeria</taxon>
        <taxon>Nitrosotaleales</taxon>
        <taxon>Nitrosotaleaceae</taxon>
        <taxon>Nitrosotalea</taxon>
    </lineage>
</organism>
<evidence type="ECO:0000256" key="2">
    <source>
        <dbReference type="ARBA" id="ARBA00022679"/>
    </source>
</evidence>
<keyword evidence="3 11" id="KW-0479">Metal-binding</keyword>
<feature type="binding site" evidence="11">
    <location>
        <position position="192"/>
    </location>
    <ligand>
        <name>D-ribose 5-phosphate</name>
        <dbReference type="ChEBI" id="CHEBI:78346"/>
    </ligand>
</feature>
<dbReference type="Pfam" id="PF00156">
    <property type="entry name" value="Pribosyltran"/>
    <property type="match status" value="1"/>
</dbReference>
<dbReference type="Pfam" id="PF13793">
    <property type="entry name" value="Pribosyltran_N"/>
    <property type="match status" value="1"/>
</dbReference>
<dbReference type="Proteomes" id="UP000196239">
    <property type="component" value="Chromosome 1"/>
</dbReference>
<gene>
    <name evidence="11 14" type="primary">prs</name>
    <name evidence="14" type="ORF">NDEV_0031</name>
</gene>
<evidence type="ECO:0000313" key="15">
    <source>
        <dbReference type="Proteomes" id="UP000196239"/>
    </source>
</evidence>
<evidence type="ECO:0000256" key="5">
    <source>
        <dbReference type="ARBA" id="ARBA00022741"/>
    </source>
</evidence>
<dbReference type="InterPro" id="IPR029099">
    <property type="entry name" value="Pribosyltran_N"/>
</dbReference>
<keyword evidence="7 11" id="KW-0067">ATP-binding</keyword>
<dbReference type="GO" id="GO:0004749">
    <property type="term" value="F:ribose phosphate diphosphokinase activity"/>
    <property type="evidence" value="ECO:0007669"/>
    <property type="project" value="UniProtKB-UniRule"/>
</dbReference>
<feature type="binding site" evidence="11">
    <location>
        <begin position="94"/>
        <end position="95"/>
    </location>
    <ligand>
        <name>ATP</name>
        <dbReference type="ChEBI" id="CHEBI:30616"/>
    </ligand>
</feature>
<keyword evidence="4 11" id="KW-0545">Nucleotide biosynthesis</keyword>
<evidence type="ECO:0000259" key="12">
    <source>
        <dbReference type="Pfam" id="PF00156"/>
    </source>
</evidence>
<evidence type="ECO:0000256" key="3">
    <source>
        <dbReference type="ARBA" id="ARBA00022723"/>
    </source>
</evidence>
<dbReference type="GO" id="GO:0000287">
    <property type="term" value="F:magnesium ion binding"/>
    <property type="evidence" value="ECO:0007669"/>
    <property type="project" value="UniProtKB-UniRule"/>
</dbReference>
<comment type="catalytic activity">
    <reaction evidence="9 11">
        <text>D-ribose 5-phosphate + ATP = 5-phospho-alpha-D-ribose 1-diphosphate + AMP + H(+)</text>
        <dbReference type="Rhea" id="RHEA:15609"/>
        <dbReference type="ChEBI" id="CHEBI:15378"/>
        <dbReference type="ChEBI" id="CHEBI:30616"/>
        <dbReference type="ChEBI" id="CHEBI:58017"/>
        <dbReference type="ChEBI" id="CHEBI:78346"/>
        <dbReference type="ChEBI" id="CHEBI:456215"/>
        <dbReference type="EC" id="2.7.6.1"/>
    </reaction>
</comment>
<proteinExistence type="inferred from homology"/>
<keyword evidence="15" id="KW-1185">Reference proteome</keyword>
<dbReference type="GO" id="GO:0002189">
    <property type="term" value="C:ribose phosphate diphosphokinase complex"/>
    <property type="evidence" value="ECO:0007669"/>
    <property type="project" value="TreeGrafter"/>
</dbReference>
<feature type="domain" description="Phosphoribosyltransferase" evidence="12">
    <location>
        <begin position="146"/>
        <end position="274"/>
    </location>
</feature>
<comment type="subcellular location">
    <subcellularLocation>
        <location evidence="11">Cytoplasm</location>
    </subcellularLocation>
</comment>
<evidence type="ECO:0000256" key="6">
    <source>
        <dbReference type="ARBA" id="ARBA00022777"/>
    </source>
</evidence>
<dbReference type="SUPFAM" id="SSF53271">
    <property type="entry name" value="PRTase-like"/>
    <property type="match status" value="1"/>
</dbReference>
<keyword evidence="2 11" id="KW-0808">Transferase</keyword>
<comment type="cofactor">
    <cofactor evidence="11">
        <name>Mg(2+)</name>
        <dbReference type="ChEBI" id="CHEBI:18420"/>
    </cofactor>
    <text evidence="11">Binds 2 Mg(2+) ions per subunit.</text>
</comment>
<comment type="caution">
    <text evidence="11">Lacks conserved residue(s) required for the propagation of feature annotation.</text>
</comment>
<feature type="binding site" evidence="11">
    <location>
        <position position="128"/>
    </location>
    <ligand>
        <name>Mg(2+)</name>
        <dbReference type="ChEBI" id="CHEBI:18420"/>
        <label>1</label>
    </ligand>
</feature>
<dbReference type="InterPro" id="IPR000836">
    <property type="entry name" value="PRTase_dom"/>
</dbReference>
<dbReference type="NCBIfam" id="TIGR01251">
    <property type="entry name" value="ribP_PPkin"/>
    <property type="match status" value="1"/>
</dbReference>
<comment type="similarity">
    <text evidence="10 11">Belongs to the ribose-phosphate pyrophosphokinase family. Class III (archaeal) subfamily.</text>
</comment>
<dbReference type="GO" id="GO:0016301">
    <property type="term" value="F:kinase activity"/>
    <property type="evidence" value="ECO:0007669"/>
    <property type="project" value="UniProtKB-KW"/>
</dbReference>
<accession>A0A128A0B5</accession>
<feature type="binding site" evidence="11">
    <location>
        <begin position="37"/>
        <end position="39"/>
    </location>
    <ligand>
        <name>ATP</name>
        <dbReference type="ChEBI" id="CHEBI:30616"/>
    </ligand>
</feature>
<dbReference type="GO" id="GO:0005524">
    <property type="term" value="F:ATP binding"/>
    <property type="evidence" value="ECO:0007669"/>
    <property type="project" value="UniProtKB-KW"/>
</dbReference>
<dbReference type="EMBL" id="LN890280">
    <property type="protein sequence ID" value="CUR50796.1"/>
    <property type="molecule type" value="Genomic_DNA"/>
</dbReference>